<organism evidence="2 3">
    <name type="scientific">Nocardioides daeguensis</name>
    <dbReference type="NCBI Taxonomy" id="908359"/>
    <lineage>
        <taxon>Bacteria</taxon>
        <taxon>Bacillati</taxon>
        <taxon>Actinomycetota</taxon>
        <taxon>Actinomycetes</taxon>
        <taxon>Propionibacteriales</taxon>
        <taxon>Nocardioidaceae</taxon>
        <taxon>Nocardioides</taxon>
    </lineage>
</organism>
<evidence type="ECO:0000313" key="3">
    <source>
        <dbReference type="Proteomes" id="UP001500301"/>
    </source>
</evidence>
<name>A0ABP6W056_9ACTN</name>
<evidence type="ECO:0000313" key="2">
    <source>
        <dbReference type="EMBL" id="GAA3541653.1"/>
    </source>
</evidence>
<reference evidence="3" key="1">
    <citation type="journal article" date="2019" name="Int. J. Syst. Evol. Microbiol.">
        <title>The Global Catalogue of Microorganisms (GCM) 10K type strain sequencing project: providing services to taxonomists for standard genome sequencing and annotation.</title>
        <authorList>
            <consortium name="The Broad Institute Genomics Platform"/>
            <consortium name="The Broad Institute Genome Sequencing Center for Infectious Disease"/>
            <person name="Wu L."/>
            <person name="Ma J."/>
        </authorList>
    </citation>
    <scope>NUCLEOTIDE SEQUENCE [LARGE SCALE GENOMIC DNA]</scope>
    <source>
        <strain evidence="3">JCM 17460</strain>
    </source>
</reference>
<comment type="caution">
    <text evidence="2">The sequence shown here is derived from an EMBL/GenBank/DDBJ whole genome shotgun (WGS) entry which is preliminary data.</text>
</comment>
<protein>
    <recommendedName>
        <fullName evidence="4">Glycosyl hydrolase family 98 putative carbohydrate-binding module domain-containing protein</fullName>
    </recommendedName>
</protein>
<proteinExistence type="predicted"/>
<accession>A0ABP6W056</accession>
<dbReference type="EMBL" id="BAABBB010000018">
    <property type="protein sequence ID" value="GAA3541653.1"/>
    <property type="molecule type" value="Genomic_DNA"/>
</dbReference>
<feature type="chain" id="PRO_5045121346" description="Glycosyl hydrolase family 98 putative carbohydrate-binding module domain-containing protein" evidence="1">
    <location>
        <begin position="19"/>
        <end position="256"/>
    </location>
</feature>
<dbReference type="Proteomes" id="UP001500301">
    <property type="component" value="Unassembled WGS sequence"/>
</dbReference>
<sequence length="256" mass="26850">MLALATPAVAAPATPAHATARAASSAPSIDISVRSNQVERGKKVVVTGTVTGKKVTKVTLQQKRAGTPWKAQATVKVKADGSFLLKDKTTTAVIRKYRVVSASGPRTRSAKVTVGVYAWADLTKRKARSSMRWSQQKTVAINGTSYGLAFTSYNWGNIAPLVDFNVNRNCIALRARFGLSDNSDAAARATVSVVSDGSTVYAKSFGLTESELATVPIASPFRVGITATVENPGNLTPAPNAIAVAAEPEILCTSAK</sequence>
<dbReference type="RefSeq" id="WP_218233699.1">
    <property type="nucleotide sequence ID" value="NZ_BAABBB010000018.1"/>
</dbReference>
<evidence type="ECO:0000256" key="1">
    <source>
        <dbReference type="SAM" id="SignalP"/>
    </source>
</evidence>
<feature type="signal peptide" evidence="1">
    <location>
        <begin position="1"/>
        <end position="18"/>
    </location>
</feature>
<keyword evidence="1" id="KW-0732">Signal</keyword>
<evidence type="ECO:0008006" key="4">
    <source>
        <dbReference type="Google" id="ProtNLM"/>
    </source>
</evidence>
<gene>
    <name evidence="2" type="ORF">GCM10022263_31050</name>
</gene>
<keyword evidence="3" id="KW-1185">Reference proteome</keyword>